<dbReference type="InterPro" id="IPR010045">
    <property type="entry name" value="DeoB"/>
</dbReference>
<dbReference type="GO" id="GO:0009117">
    <property type="term" value="P:nucleotide metabolic process"/>
    <property type="evidence" value="ECO:0007669"/>
    <property type="project" value="InterPro"/>
</dbReference>
<dbReference type="GO" id="GO:0008973">
    <property type="term" value="F:phosphopentomutase activity"/>
    <property type="evidence" value="ECO:0007669"/>
    <property type="project" value="UniProtKB-EC"/>
</dbReference>
<gene>
    <name evidence="5" type="primary">deoB</name>
    <name evidence="5" type="ORF">NSJP_2962</name>
</gene>
<evidence type="ECO:0000256" key="1">
    <source>
        <dbReference type="ARBA" id="ARBA00010373"/>
    </source>
</evidence>
<dbReference type="Gene3D" id="3.30.70.1250">
    <property type="entry name" value="Phosphopentomutase"/>
    <property type="match status" value="1"/>
</dbReference>
<comment type="similarity">
    <text evidence="1">Belongs to the phosphopentomutase family.</text>
</comment>
<dbReference type="KEGG" id="nja:NSJP_2962"/>
<dbReference type="RefSeq" id="WP_080887412.1">
    <property type="nucleotide sequence ID" value="NZ_LT828648.1"/>
</dbReference>
<dbReference type="SUPFAM" id="SSF53649">
    <property type="entry name" value="Alkaline phosphatase-like"/>
    <property type="match status" value="1"/>
</dbReference>
<evidence type="ECO:0000259" key="4">
    <source>
        <dbReference type="Pfam" id="PF01676"/>
    </source>
</evidence>
<feature type="domain" description="Metalloenzyme" evidence="4">
    <location>
        <begin position="284"/>
        <end position="366"/>
    </location>
</feature>
<dbReference type="InterPro" id="IPR006124">
    <property type="entry name" value="Metalloenzyme"/>
</dbReference>
<reference evidence="5 6" key="1">
    <citation type="submission" date="2017-03" db="EMBL/GenBank/DDBJ databases">
        <authorList>
            <person name="Afonso C.L."/>
            <person name="Miller P.J."/>
            <person name="Scott M.A."/>
            <person name="Spackman E."/>
            <person name="Goraichik I."/>
            <person name="Dimitrov K.M."/>
            <person name="Suarez D.L."/>
            <person name="Swayne D.E."/>
        </authorList>
    </citation>
    <scope>NUCLEOTIDE SEQUENCE [LARGE SCALE GENOMIC DNA]</scope>
    <source>
        <strain evidence="5">Genome sequencing of Nitrospira japonica strain NJ11</strain>
    </source>
</reference>
<dbReference type="AlphaFoldDB" id="A0A1W1I8E6"/>
<keyword evidence="5" id="KW-0413">Isomerase</keyword>
<evidence type="ECO:0000256" key="2">
    <source>
        <dbReference type="ARBA" id="ARBA00022723"/>
    </source>
</evidence>
<dbReference type="GO" id="GO:0043094">
    <property type="term" value="P:metabolic compound salvage"/>
    <property type="evidence" value="ECO:0007669"/>
    <property type="project" value="InterPro"/>
</dbReference>
<dbReference type="SUPFAM" id="SSF143856">
    <property type="entry name" value="DeoB insert domain-like"/>
    <property type="match status" value="1"/>
</dbReference>
<dbReference type="STRING" id="1325564.NSJP_2962"/>
<dbReference type="PIRSF" id="PIRSF001491">
    <property type="entry name" value="Ppentomutase"/>
    <property type="match status" value="1"/>
</dbReference>
<dbReference type="InterPro" id="IPR024052">
    <property type="entry name" value="Phosphopentomutase_DeoB_cap_sf"/>
</dbReference>
<dbReference type="InterPro" id="IPR017850">
    <property type="entry name" value="Alkaline_phosphatase_core_sf"/>
</dbReference>
<dbReference type="PANTHER" id="PTHR21110:SF0">
    <property type="entry name" value="PHOSPHOPENTOMUTASE"/>
    <property type="match status" value="1"/>
</dbReference>
<dbReference type="GO" id="GO:0000287">
    <property type="term" value="F:magnesium ion binding"/>
    <property type="evidence" value="ECO:0007669"/>
    <property type="project" value="InterPro"/>
</dbReference>
<evidence type="ECO:0000313" key="6">
    <source>
        <dbReference type="Proteomes" id="UP000192042"/>
    </source>
</evidence>
<keyword evidence="3" id="KW-0464">Manganese</keyword>
<dbReference type="EC" id="5.4.2.7" evidence="5"/>
<organism evidence="5 6">
    <name type="scientific">Nitrospira japonica</name>
    <dbReference type="NCBI Taxonomy" id="1325564"/>
    <lineage>
        <taxon>Bacteria</taxon>
        <taxon>Pseudomonadati</taxon>
        <taxon>Nitrospirota</taxon>
        <taxon>Nitrospiria</taxon>
        <taxon>Nitrospirales</taxon>
        <taxon>Nitrospiraceae</taxon>
        <taxon>Nitrospira</taxon>
    </lineage>
</organism>
<evidence type="ECO:0000313" key="5">
    <source>
        <dbReference type="EMBL" id="SLM49129.1"/>
    </source>
</evidence>
<sequence length="383" mass="40999">MNRVILFMLGGFGIGALPDADDYADAGTNTLAHLAEASGGVNLPALESLGLGHLGAVRGVRVMAQPSGCFGRLAFRSTGCDSLLGNWELAGCLVTEKATDYSSGYPEKLQSELEQIFGKTLGNQVAFGPSVIRDLGKQHLSSKAPILWSDGHRTCHVAAHDTVLAADQLMRLCREARRALKDPWGIWRVVAHPMTGQPGSWHYKPSRRDFSIEPPAQTMLDVLGRANQILIGVGKVGDLFSGRGFTKTLPSASWTAAFEEVDGMLNRVPRGLIYAGLDLFNDEPAGAAGSLHEFDRRLPHVLEQLRAGDLLVVTGDHGRHLAKKHRLPTREYVPLLVTGPKLAQGVNLGVRSSAADLGQTVVEALLGEPLPVGESFLDALQAG</sequence>
<dbReference type="Gene3D" id="3.40.720.10">
    <property type="entry name" value="Alkaline Phosphatase, subunit A"/>
    <property type="match status" value="1"/>
</dbReference>
<keyword evidence="2" id="KW-0479">Metal-binding</keyword>
<dbReference type="EMBL" id="LT828648">
    <property type="protein sequence ID" value="SLM49129.1"/>
    <property type="molecule type" value="Genomic_DNA"/>
</dbReference>
<protein>
    <submittedName>
        <fullName evidence="5">Phosphopentomutase</fullName>
        <ecNumber evidence="5">5.4.2.7</ecNumber>
    </submittedName>
</protein>
<dbReference type="Pfam" id="PF01676">
    <property type="entry name" value="Metalloenzyme"/>
    <property type="match status" value="1"/>
</dbReference>
<dbReference type="CDD" id="cd16009">
    <property type="entry name" value="PPM"/>
    <property type="match status" value="1"/>
</dbReference>
<evidence type="ECO:0000256" key="3">
    <source>
        <dbReference type="ARBA" id="ARBA00023211"/>
    </source>
</evidence>
<dbReference type="Proteomes" id="UP000192042">
    <property type="component" value="Chromosome I"/>
</dbReference>
<keyword evidence="6" id="KW-1185">Reference proteome</keyword>
<proteinExistence type="inferred from homology"/>
<dbReference type="OrthoDB" id="9769930at2"/>
<dbReference type="NCBIfam" id="NF003766">
    <property type="entry name" value="PRK05362.1"/>
    <property type="match status" value="1"/>
</dbReference>
<dbReference type="GO" id="GO:0005829">
    <property type="term" value="C:cytosol"/>
    <property type="evidence" value="ECO:0007669"/>
    <property type="project" value="TreeGrafter"/>
</dbReference>
<dbReference type="PANTHER" id="PTHR21110">
    <property type="entry name" value="PHOSPHOPENTOMUTASE"/>
    <property type="match status" value="1"/>
</dbReference>
<accession>A0A1W1I8E6</accession>
<name>A0A1W1I8E6_9BACT</name>